<protein>
    <recommendedName>
        <fullName evidence="4">Alcohol dehydrogenase</fullName>
    </recommendedName>
</protein>
<accession>A0A318FLY9</accession>
<reference evidence="2 3" key="1">
    <citation type="submission" date="2018-05" db="EMBL/GenBank/DDBJ databases">
        <title>Freshwater and sediment microbial communities from various areas in North America, analyzing microbe dynamics in response to fracking.</title>
        <authorList>
            <person name="Lamendella R."/>
        </authorList>
    </citation>
    <scope>NUCLEOTIDE SEQUENCE [LARGE SCALE GENOMIC DNA]</scope>
    <source>
        <strain evidence="2 3">67</strain>
    </source>
</reference>
<dbReference type="SUPFAM" id="SSF53720">
    <property type="entry name" value="ALDH-like"/>
    <property type="match status" value="1"/>
</dbReference>
<dbReference type="Gene3D" id="3.40.605.10">
    <property type="entry name" value="Aldehyde Dehydrogenase, Chain A, domain 1"/>
    <property type="match status" value="1"/>
</dbReference>
<keyword evidence="1" id="KW-0560">Oxidoreductase</keyword>
<proteinExistence type="predicted"/>
<name>A0A318FLY9_KLEOX</name>
<evidence type="ECO:0000313" key="3">
    <source>
        <dbReference type="Proteomes" id="UP000247485"/>
    </source>
</evidence>
<dbReference type="EMBL" id="QJJG01000024">
    <property type="protein sequence ID" value="PXW37868.1"/>
    <property type="molecule type" value="Genomic_DNA"/>
</dbReference>
<evidence type="ECO:0008006" key="4">
    <source>
        <dbReference type="Google" id="ProtNLM"/>
    </source>
</evidence>
<dbReference type="GO" id="GO:0016491">
    <property type="term" value="F:oxidoreductase activity"/>
    <property type="evidence" value="ECO:0007669"/>
    <property type="project" value="UniProtKB-KW"/>
</dbReference>
<gene>
    <name evidence="2" type="ORF">DET57_1241</name>
</gene>
<comment type="caution">
    <text evidence="2">The sequence shown here is derived from an EMBL/GenBank/DDBJ whole genome shotgun (WGS) entry which is preliminary data.</text>
</comment>
<feature type="non-terminal residue" evidence="2">
    <location>
        <position position="71"/>
    </location>
</feature>
<evidence type="ECO:0000313" key="2">
    <source>
        <dbReference type="EMBL" id="PXW37868.1"/>
    </source>
</evidence>
<evidence type="ECO:0000256" key="1">
    <source>
        <dbReference type="ARBA" id="ARBA00023002"/>
    </source>
</evidence>
<dbReference type="InterPro" id="IPR016161">
    <property type="entry name" value="Ald_DH/histidinol_DH"/>
</dbReference>
<dbReference type="AlphaFoldDB" id="A0A318FLY9"/>
<dbReference type="InterPro" id="IPR016162">
    <property type="entry name" value="Ald_DH_N"/>
</dbReference>
<dbReference type="Proteomes" id="UP000247485">
    <property type="component" value="Unassembled WGS sequence"/>
</dbReference>
<sequence>MSINSIEELNALVARVKKAQRQYAGFTQQQVDKIFRAAALAAADARIPLAKMAVAESGMGIVEDKVIKNHF</sequence>
<organism evidence="2 3">
    <name type="scientific">Klebsiella oxytoca</name>
    <dbReference type="NCBI Taxonomy" id="571"/>
    <lineage>
        <taxon>Bacteria</taxon>
        <taxon>Pseudomonadati</taxon>
        <taxon>Pseudomonadota</taxon>
        <taxon>Gammaproteobacteria</taxon>
        <taxon>Enterobacterales</taxon>
        <taxon>Enterobacteriaceae</taxon>
        <taxon>Klebsiella/Raoultella group</taxon>
        <taxon>Klebsiella</taxon>
    </lineage>
</organism>